<dbReference type="RefSeq" id="WP_152661669.1">
    <property type="nucleotide sequence ID" value="NZ_CP036422.1"/>
</dbReference>
<evidence type="ECO:0000256" key="3">
    <source>
        <dbReference type="ARBA" id="ARBA00016337"/>
    </source>
</evidence>
<feature type="binding site" evidence="12">
    <location>
        <position position="147"/>
    </location>
    <ligand>
        <name>Mg(2+)</name>
        <dbReference type="ChEBI" id="CHEBI:18420"/>
    </ligand>
</feature>
<evidence type="ECO:0000256" key="13">
    <source>
        <dbReference type="SAM" id="Coils"/>
    </source>
</evidence>
<keyword evidence="15" id="KW-1185">Reference proteome</keyword>
<evidence type="ECO:0000256" key="1">
    <source>
        <dbReference type="ARBA" id="ARBA00008282"/>
    </source>
</evidence>
<organism evidence="14 15">
    <name type="scientific">Halioglobus maricola</name>
    <dbReference type="NCBI Taxonomy" id="2601894"/>
    <lineage>
        <taxon>Bacteria</taxon>
        <taxon>Pseudomonadati</taxon>
        <taxon>Pseudomonadota</taxon>
        <taxon>Gammaproteobacteria</taxon>
        <taxon>Cellvibrionales</taxon>
        <taxon>Halieaceae</taxon>
        <taxon>Halioglobus</taxon>
    </lineage>
</organism>
<evidence type="ECO:0000256" key="4">
    <source>
        <dbReference type="ARBA" id="ARBA00022630"/>
    </source>
</evidence>
<dbReference type="AlphaFoldDB" id="A0A5P9NIE8"/>
<evidence type="ECO:0000256" key="2">
    <source>
        <dbReference type="ARBA" id="ARBA00011955"/>
    </source>
</evidence>
<dbReference type="InterPro" id="IPR024932">
    <property type="entry name" value="ApbE"/>
</dbReference>
<dbReference type="EMBL" id="CP036422">
    <property type="protein sequence ID" value="QFU75562.1"/>
    <property type="molecule type" value="Genomic_DNA"/>
</dbReference>
<evidence type="ECO:0000256" key="7">
    <source>
        <dbReference type="ARBA" id="ARBA00022827"/>
    </source>
</evidence>
<evidence type="ECO:0000256" key="8">
    <source>
        <dbReference type="ARBA" id="ARBA00022842"/>
    </source>
</evidence>
<keyword evidence="8 11" id="KW-0460">Magnesium</keyword>
<dbReference type="Gene3D" id="3.10.520.10">
    <property type="entry name" value="ApbE-like domains"/>
    <property type="match status" value="1"/>
</dbReference>
<evidence type="ECO:0000313" key="15">
    <source>
        <dbReference type="Proteomes" id="UP000326287"/>
    </source>
</evidence>
<dbReference type="KEGG" id="halc:EY643_07815"/>
<accession>A0A5P9NIE8</accession>
<keyword evidence="5 11" id="KW-0808">Transferase</keyword>
<keyword evidence="4 11" id="KW-0285">Flavoprotein</keyword>
<dbReference type="PIRSF" id="PIRSF006268">
    <property type="entry name" value="ApbE"/>
    <property type="match status" value="1"/>
</dbReference>
<dbReference type="PANTHER" id="PTHR30040">
    <property type="entry name" value="THIAMINE BIOSYNTHESIS LIPOPROTEIN APBE"/>
    <property type="match status" value="1"/>
</dbReference>
<evidence type="ECO:0000256" key="5">
    <source>
        <dbReference type="ARBA" id="ARBA00022679"/>
    </source>
</evidence>
<protein>
    <recommendedName>
        <fullName evidence="3 11">FAD:protein FMN transferase</fullName>
        <ecNumber evidence="2 11">2.7.1.180</ecNumber>
    </recommendedName>
    <alternativeName>
        <fullName evidence="9 11">Flavin transferase</fullName>
    </alternativeName>
</protein>
<feature type="coiled-coil region" evidence="13">
    <location>
        <begin position="24"/>
        <end position="51"/>
    </location>
</feature>
<dbReference type="GO" id="GO:0046872">
    <property type="term" value="F:metal ion binding"/>
    <property type="evidence" value="ECO:0007669"/>
    <property type="project" value="UniProtKB-UniRule"/>
</dbReference>
<evidence type="ECO:0000256" key="9">
    <source>
        <dbReference type="ARBA" id="ARBA00031306"/>
    </source>
</evidence>
<dbReference type="OrthoDB" id="9778595at2"/>
<dbReference type="SUPFAM" id="SSF143631">
    <property type="entry name" value="ApbE-like"/>
    <property type="match status" value="1"/>
</dbReference>
<feature type="binding site" evidence="12">
    <location>
        <position position="262"/>
    </location>
    <ligand>
        <name>Mg(2+)</name>
        <dbReference type="ChEBI" id="CHEBI:18420"/>
    </ligand>
</feature>
<evidence type="ECO:0000313" key="14">
    <source>
        <dbReference type="EMBL" id="QFU75562.1"/>
    </source>
</evidence>
<comment type="cofactor">
    <cofactor evidence="12">
        <name>Mg(2+)</name>
        <dbReference type="ChEBI" id="CHEBI:18420"/>
    </cofactor>
    <cofactor evidence="12">
        <name>Mn(2+)</name>
        <dbReference type="ChEBI" id="CHEBI:29035"/>
    </cofactor>
    <text evidence="12">Magnesium. Can also use manganese.</text>
</comment>
<sequence>MLRLEHSFTAMGGPCRLRIDSPSEALAEKAVAAAVAEVERLESRYSRYREDSLLTAINRGAGSGTATVVDAETHTLLNYADTVWRESDGLFDISSGVLRQAWDFKQSVVPSQEQLDALLPLVGWDKVERSERSVYLPRAGMELDLGGVVKEYACDSVAAVLRAHDIHHALTDLGGDMLAIGPQADGTPWRVAIRDPRGTGAMASIELMDAAIASSGDYERGIDINGERLGHILDPHSGWPVKGLIAASVVAPQCLVAGSAATIALLQSEADGLAWLRQLGLTWIAVDRQQRVYR</sequence>
<dbReference type="PANTHER" id="PTHR30040:SF2">
    <property type="entry name" value="FAD:PROTEIN FMN TRANSFERASE"/>
    <property type="match status" value="1"/>
</dbReference>
<comment type="similarity">
    <text evidence="1 11">Belongs to the ApbE family.</text>
</comment>
<gene>
    <name evidence="14" type="ORF">EY643_07815</name>
</gene>
<dbReference type="Pfam" id="PF02424">
    <property type="entry name" value="ApbE"/>
    <property type="match status" value="1"/>
</dbReference>
<evidence type="ECO:0000256" key="11">
    <source>
        <dbReference type="PIRNR" id="PIRNR006268"/>
    </source>
</evidence>
<dbReference type="InterPro" id="IPR003374">
    <property type="entry name" value="ApbE-like_sf"/>
</dbReference>
<evidence type="ECO:0000256" key="10">
    <source>
        <dbReference type="ARBA" id="ARBA00048540"/>
    </source>
</evidence>
<evidence type="ECO:0000256" key="6">
    <source>
        <dbReference type="ARBA" id="ARBA00022723"/>
    </source>
</evidence>
<reference evidence="14 15" key="1">
    <citation type="submission" date="2019-02" db="EMBL/GenBank/DDBJ databases">
        <authorList>
            <person name="Li S.-H."/>
        </authorList>
    </citation>
    <scope>NUCLEOTIDE SEQUENCE [LARGE SCALE GENOMIC DNA]</scope>
    <source>
        <strain evidence="14 15">IMCC14385</strain>
    </source>
</reference>
<keyword evidence="13" id="KW-0175">Coiled coil</keyword>
<proteinExistence type="inferred from homology"/>
<keyword evidence="7 11" id="KW-0274">FAD</keyword>
<keyword evidence="6 11" id="KW-0479">Metal-binding</keyword>
<dbReference type="EC" id="2.7.1.180" evidence="2 11"/>
<dbReference type="Proteomes" id="UP000326287">
    <property type="component" value="Chromosome"/>
</dbReference>
<dbReference type="GO" id="GO:0016740">
    <property type="term" value="F:transferase activity"/>
    <property type="evidence" value="ECO:0007669"/>
    <property type="project" value="UniProtKB-UniRule"/>
</dbReference>
<comment type="catalytic activity">
    <reaction evidence="10 11">
        <text>L-threonyl-[protein] + FAD = FMN-L-threonyl-[protein] + AMP + H(+)</text>
        <dbReference type="Rhea" id="RHEA:36847"/>
        <dbReference type="Rhea" id="RHEA-COMP:11060"/>
        <dbReference type="Rhea" id="RHEA-COMP:11061"/>
        <dbReference type="ChEBI" id="CHEBI:15378"/>
        <dbReference type="ChEBI" id="CHEBI:30013"/>
        <dbReference type="ChEBI" id="CHEBI:57692"/>
        <dbReference type="ChEBI" id="CHEBI:74257"/>
        <dbReference type="ChEBI" id="CHEBI:456215"/>
        <dbReference type="EC" id="2.7.1.180"/>
    </reaction>
</comment>
<name>A0A5P9NIE8_9GAMM</name>
<evidence type="ECO:0000256" key="12">
    <source>
        <dbReference type="PIRSR" id="PIRSR006268-2"/>
    </source>
</evidence>